<evidence type="ECO:0000313" key="3">
    <source>
        <dbReference type="EMBL" id="MBB6556297.1"/>
    </source>
</evidence>
<evidence type="ECO:0000256" key="1">
    <source>
        <dbReference type="SAM" id="MobiDB-lite"/>
    </source>
</evidence>
<dbReference type="GO" id="GO:0003677">
    <property type="term" value="F:DNA binding"/>
    <property type="evidence" value="ECO:0007669"/>
    <property type="project" value="UniProtKB-KW"/>
</dbReference>
<proteinExistence type="predicted"/>
<dbReference type="InterPro" id="IPR009061">
    <property type="entry name" value="DNA-bd_dom_put_sf"/>
</dbReference>
<name>A0A7X0P753_9ACTN</name>
<protein>
    <submittedName>
        <fullName evidence="3">Putative DNA-binding transcriptional regulator AlpA</fullName>
    </submittedName>
</protein>
<keyword evidence="3" id="KW-0238">DNA-binding</keyword>
<comment type="caution">
    <text evidence="3">The sequence shown here is derived from an EMBL/GenBank/DDBJ whole genome shotgun (WGS) entry which is preliminary data.</text>
</comment>
<dbReference type="EMBL" id="JACHMI010000001">
    <property type="protein sequence ID" value="MBB6556297.1"/>
    <property type="molecule type" value="Genomic_DNA"/>
</dbReference>
<dbReference type="Proteomes" id="UP000565579">
    <property type="component" value="Unassembled WGS sequence"/>
</dbReference>
<feature type="region of interest" description="Disordered" evidence="1">
    <location>
        <begin position="28"/>
        <end position="63"/>
    </location>
</feature>
<gene>
    <name evidence="3" type="ORF">HD593_011092</name>
</gene>
<dbReference type="InterPro" id="IPR041657">
    <property type="entry name" value="HTH_17"/>
</dbReference>
<dbReference type="RefSeq" id="WP_379478876.1">
    <property type="nucleotide sequence ID" value="NZ_BAAAXY010000213.1"/>
</dbReference>
<reference evidence="3 4" key="1">
    <citation type="submission" date="2020-08" db="EMBL/GenBank/DDBJ databases">
        <title>Sequencing the genomes of 1000 actinobacteria strains.</title>
        <authorList>
            <person name="Klenk H.-P."/>
        </authorList>
    </citation>
    <scope>NUCLEOTIDE SEQUENCE [LARGE SCALE GENOMIC DNA]</scope>
    <source>
        <strain evidence="3 4">DSM 43768</strain>
    </source>
</reference>
<evidence type="ECO:0000259" key="2">
    <source>
        <dbReference type="Pfam" id="PF12728"/>
    </source>
</evidence>
<dbReference type="Pfam" id="PF12728">
    <property type="entry name" value="HTH_17"/>
    <property type="match status" value="1"/>
</dbReference>
<evidence type="ECO:0000313" key="4">
    <source>
        <dbReference type="Proteomes" id="UP000565579"/>
    </source>
</evidence>
<feature type="domain" description="Helix-turn-helix" evidence="2">
    <location>
        <begin position="64"/>
        <end position="104"/>
    </location>
</feature>
<organism evidence="3 4">
    <name type="scientific">Nonomuraea rubra</name>
    <dbReference type="NCBI Taxonomy" id="46180"/>
    <lineage>
        <taxon>Bacteria</taxon>
        <taxon>Bacillati</taxon>
        <taxon>Actinomycetota</taxon>
        <taxon>Actinomycetes</taxon>
        <taxon>Streptosporangiales</taxon>
        <taxon>Streptosporangiaceae</taxon>
        <taxon>Nonomuraea</taxon>
    </lineage>
</organism>
<accession>A0A7X0P753</accession>
<dbReference type="SUPFAM" id="SSF46955">
    <property type="entry name" value="Putative DNA-binding domain"/>
    <property type="match status" value="1"/>
</dbReference>
<keyword evidence="4" id="KW-1185">Reference proteome</keyword>
<sequence>MSVRRCGTPAGAFGKYGGAGVRCPAQCPAAARDRPPGRTPGRRAGGRRAGERRRASPPLDELGGVSRRTFYRWREIGKAPKGIRLPNGEIRIYRSDLNAWLESLRSVA</sequence>
<dbReference type="AlphaFoldDB" id="A0A7X0P753"/>